<comment type="subcellular location">
    <subcellularLocation>
        <location evidence="1">Endomembrane system</location>
        <topology evidence="1">Multi-pass membrane protein</topology>
    </subcellularLocation>
</comment>
<evidence type="ECO:0000256" key="4">
    <source>
        <dbReference type="ARBA" id="ARBA00022989"/>
    </source>
</evidence>
<dbReference type="Gene3D" id="1.10.3730.20">
    <property type="match status" value="1"/>
</dbReference>
<protein>
    <submittedName>
        <fullName evidence="8">Transporter</fullName>
    </submittedName>
</protein>
<accession>A0A1E4R2A3</accession>
<evidence type="ECO:0000256" key="2">
    <source>
        <dbReference type="ARBA" id="ARBA00007362"/>
    </source>
</evidence>
<dbReference type="PANTHER" id="PTHR32322:SF2">
    <property type="entry name" value="EAMA DOMAIN-CONTAINING PROTEIN"/>
    <property type="match status" value="1"/>
</dbReference>
<feature type="transmembrane region" description="Helical" evidence="6">
    <location>
        <begin position="117"/>
        <end position="135"/>
    </location>
</feature>
<comment type="similarity">
    <text evidence="2">Belongs to the EamA transporter family.</text>
</comment>
<organism evidence="8 9">
    <name type="scientific">Lysinibacillus fusiformis</name>
    <dbReference type="NCBI Taxonomy" id="28031"/>
    <lineage>
        <taxon>Bacteria</taxon>
        <taxon>Bacillati</taxon>
        <taxon>Bacillota</taxon>
        <taxon>Bacilli</taxon>
        <taxon>Bacillales</taxon>
        <taxon>Bacillaceae</taxon>
        <taxon>Lysinibacillus</taxon>
    </lineage>
</organism>
<dbReference type="Pfam" id="PF00892">
    <property type="entry name" value="EamA"/>
    <property type="match status" value="2"/>
</dbReference>
<dbReference type="InterPro" id="IPR050638">
    <property type="entry name" value="AA-Vitamin_Transporters"/>
</dbReference>
<feature type="transmembrane region" description="Helical" evidence="6">
    <location>
        <begin position="236"/>
        <end position="256"/>
    </location>
</feature>
<name>A0A1E4R2A3_9BACI</name>
<dbReference type="SUPFAM" id="SSF103481">
    <property type="entry name" value="Multidrug resistance efflux transporter EmrE"/>
    <property type="match status" value="2"/>
</dbReference>
<feature type="transmembrane region" description="Helical" evidence="6">
    <location>
        <begin position="64"/>
        <end position="83"/>
    </location>
</feature>
<feature type="transmembrane region" description="Helical" evidence="6">
    <location>
        <begin position="141"/>
        <end position="161"/>
    </location>
</feature>
<feature type="transmembrane region" description="Helical" evidence="6">
    <location>
        <begin position="262"/>
        <end position="281"/>
    </location>
</feature>
<feature type="transmembrane region" description="Helical" evidence="6">
    <location>
        <begin position="173"/>
        <end position="200"/>
    </location>
</feature>
<feature type="transmembrane region" description="Helical" evidence="6">
    <location>
        <begin position="30"/>
        <end position="52"/>
    </location>
</feature>
<keyword evidence="5 6" id="KW-0472">Membrane</keyword>
<keyword evidence="4 6" id="KW-1133">Transmembrane helix</keyword>
<feature type="domain" description="EamA" evidence="7">
    <location>
        <begin position="5"/>
        <end position="134"/>
    </location>
</feature>
<dbReference type="RefSeq" id="WP_069479872.1">
    <property type="nucleotide sequence ID" value="NZ_KV766182.1"/>
</dbReference>
<evidence type="ECO:0000256" key="5">
    <source>
        <dbReference type="ARBA" id="ARBA00023136"/>
    </source>
</evidence>
<dbReference type="PANTHER" id="PTHR32322">
    <property type="entry name" value="INNER MEMBRANE TRANSPORTER"/>
    <property type="match status" value="1"/>
</dbReference>
<evidence type="ECO:0000256" key="1">
    <source>
        <dbReference type="ARBA" id="ARBA00004127"/>
    </source>
</evidence>
<feature type="transmembrane region" description="Helical" evidence="6">
    <location>
        <begin position="89"/>
        <end position="110"/>
    </location>
</feature>
<dbReference type="InterPro" id="IPR000620">
    <property type="entry name" value="EamA_dom"/>
</dbReference>
<evidence type="ECO:0000256" key="3">
    <source>
        <dbReference type="ARBA" id="ARBA00022692"/>
    </source>
</evidence>
<dbReference type="Proteomes" id="UP000094784">
    <property type="component" value="Unassembled WGS sequence"/>
</dbReference>
<dbReference type="GO" id="GO:0016020">
    <property type="term" value="C:membrane"/>
    <property type="evidence" value="ECO:0007669"/>
    <property type="project" value="UniProtKB-SubCell"/>
</dbReference>
<evidence type="ECO:0000313" key="8">
    <source>
        <dbReference type="EMBL" id="ODV54596.1"/>
    </source>
</evidence>
<dbReference type="AlphaFoldDB" id="A0A1E4R2A3"/>
<feature type="domain" description="EamA" evidence="7">
    <location>
        <begin position="146"/>
        <end position="278"/>
    </location>
</feature>
<keyword evidence="3 6" id="KW-0812">Transmembrane</keyword>
<proteinExistence type="inferred from homology"/>
<evidence type="ECO:0000313" key="9">
    <source>
        <dbReference type="Proteomes" id="UP000094784"/>
    </source>
</evidence>
<evidence type="ECO:0000256" key="6">
    <source>
        <dbReference type="SAM" id="Phobius"/>
    </source>
</evidence>
<dbReference type="EMBL" id="MECQ01000001">
    <property type="protein sequence ID" value="ODV54596.1"/>
    <property type="molecule type" value="Genomic_DNA"/>
</dbReference>
<dbReference type="InterPro" id="IPR037185">
    <property type="entry name" value="EmrE-like"/>
</dbReference>
<dbReference type="OrthoDB" id="9787117at2"/>
<reference evidence="8 9" key="1">
    <citation type="submission" date="2016-09" db="EMBL/GenBank/DDBJ databases">
        <title>Draft genome sequence of the soil isolate, Lysinibacillus fusiformis M5, a potential hypoxanthine producer.</title>
        <authorList>
            <person name="Gallegos-Monterrosa R."/>
            <person name="Maroti G."/>
            <person name="Balint B."/>
            <person name="Kovacs A.T."/>
        </authorList>
    </citation>
    <scope>NUCLEOTIDE SEQUENCE [LARGE SCALE GENOMIC DNA]</scope>
    <source>
        <strain evidence="8 9">M5</strain>
    </source>
</reference>
<comment type="caution">
    <text evidence="8">The sequence shown here is derived from an EMBL/GenBank/DDBJ whole genome shotgun (WGS) entry which is preliminary data.</text>
</comment>
<gene>
    <name evidence="8" type="ORF">BG258_01200</name>
</gene>
<sequence length="292" mass="31418">MLNPLFVLLAAILWGMTGTAQTFLDNNVSPIAVATIRSAIGGGLLLAITIFLRKINFLHWSWKWTILAAASIALFQGFFFSSIRLTGVAIGTVATIGSAPVFSGIMEWLIWKKRPSAIWGVATMIAIMGCLLLFINNGEEAVQMGGFGLALCAGLSFAFYTNISKKLMAQEDALPAVAMTFSLCTLFLLPFSLSTGFAWLENVQNLWTILFMGTMCTSVAYLLFLNGLQKINSSTAVTLSLAEPLTAAILGVFLVGEQLSGVSWLGVAMLLGSIVVLTIGGRQRRLHNKLKP</sequence>
<feature type="transmembrane region" description="Helical" evidence="6">
    <location>
        <begin position="206"/>
        <end position="224"/>
    </location>
</feature>
<evidence type="ECO:0000259" key="7">
    <source>
        <dbReference type="Pfam" id="PF00892"/>
    </source>
</evidence>